<reference evidence="1 2" key="1">
    <citation type="journal article" date="2019" name="Syst. Appl. Microbiol.">
        <title>Microvirga tunisiensis sp. nov., a root nodule symbiotic bacterium isolated from Lupinus micranthus and L. luteus grown in Northern Tunisia.</title>
        <authorList>
            <person name="Msaddak A."/>
            <person name="Rejili M."/>
            <person name="Duran D."/>
            <person name="Mars M."/>
            <person name="Palacios J.M."/>
            <person name="Ruiz-Argueso T."/>
            <person name="Rey L."/>
            <person name="Imperial J."/>
        </authorList>
    </citation>
    <scope>NUCLEOTIDE SEQUENCE [LARGE SCALE GENOMIC DNA]</scope>
    <source>
        <strain evidence="1 2">Lmie10</strain>
    </source>
</reference>
<evidence type="ECO:0000313" key="2">
    <source>
        <dbReference type="Proteomes" id="UP000403266"/>
    </source>
</evidence>
<evidence type="ECO:0000313" key="1">
    <source>
        <dbReference type="EMBL" id="MPR26171.1"/>
    </source>
</evidence>
<dbReference type="EMBL" id="VOSK01000041">
    <property type="protein sequence ID" value="MPR26171.1"/>
    <property type="molecule type" value="Genomic_DNA"/>
</dbReference>
<accession>A0A5N7MGH5</accession>
<protein>
    <recommendedName>
        <fullName evidence="3">Cthe-2314-like HEPN domain-containing protein</fullName>
    </recommendedName>
</protein>
<sequence>MTLENWIREADDQTRHERLARANEVSKLFPETEMGRLFSGGEQTYRAFVEAQLTYISGLYLSTILMALAALERHFAGAFYASGLEAAKRMSFENLSERGQETGLFSADHADDFEKFRVIRNSYAHFREPAHELSSIQRMIREDADFDTILRGDAWDALQIMARYFNEYPYPWLRVEPQVLEAEKEN</sequence>
<comment type="caution">
    <text evidence="1">The sequence shown here is derived from an EMBL/GenBank/DDBJ whole genome shotgun (WGS) entry which is preliminary data.</text>
</comment>
<organism evidence="1 2">
    <name type="scientific">Microvirga tunisiensis</name>
    <dbReference type="NCBI Taxonomy" id="2108360"/>
    <lineage>
        <taxon>Bacteria</taxon>
        <taxon>Pseudomonadati</taxon>
        <taxon>Pseudomonadota</taxon>
        <taxon>Alphaproteobacteria</taxon>
        <taxon>Hyphomicrobiales</taxon>
        <taxon>Methylobacteriaceae</taxon>
        <taxon>Microvirga</taxon>
    </lineage>
</organism>
<name>A0A5N7MGH5_9HYPH</name>
<dbReference type="Proteomes" id="UP000403266">
    <property type="component" value="Unassembled WGS sequence"/>
</dbReference>
<keyword evidence="2" id="KW-1185">Reference proteome</keyword>
<proteinExistence type="predicted"/>
<gene>
    <name evidence="1" type="ORF">FS320_13260</name>
</gene>
<dbReference type="AlphaFoldDB" id="A0A5N7MGH5"/>
<dbReference type="RefSeq" id="WP_152712230.1">
    <property type="nucleotide sequence ID" value="NZ_VOSJ01000036.1"/>
</dbReference>
<evidence type="ECO:0008006" key="3">
    <source>
        <dbReference type="Google" id="ProtNLM"/>
    </source>
</evidence>